<dbReference type="EMBL" id="VFRA01000001">
    <property type="protein sequence ID" value="TQO19442.1"/>
    <property type="molecule type" value="Genomic_DNA"/>
</dbReference>
<evidence type="ECO:0000313" key="2">
    <source>
        <dbReference type="EMBL" id="TQO19442.1"/>
    </source>
</evidence>
<feature type="transmembrane region" description="Helical" evidence="1">
    <location>
        <begin position="12"/>
        <end position="38"/>
    </location>
</feature>
<sequence length="159" mass="16568">MSFAVFNLSHLGAVAVVVVLWMLAPGPSLVVFLTVSAIHFGRDWNADRALWPRVVDGVALLSLPSLAHQEVVAGLHDTLAPGAGSAIAGAQFWIAPVVLMGMLVGAVLAARRGRPWESVVPILATAGILFASSRAPSFDANLLQIVFTGLIQVVAPATL</sequence>
<keyword evidence="2" id="KW-0223">Dioxygenase</keyword>
<evidence type="ECO:0000313" key="3">
    <source>
        <dbReference type="Proteomes" id="UP000316560"/>
    </source>
</evidence>
<gene>
    <name evidence="2" type="ORF">FB472_0993</name>
</gene>
<dbReference type="GO" id="GO:0016702">
    <property type="term" value="F:oxidoreductase activity, acting on single donors with incorporation of molecular oxygen, incorporation of two atoms of oxygen"/>
    <property type="evidence" value="ECO:0007669"/>
    <property type="project" value="InterPro"/>
</dbReference>
<dbReference type="AlphaFoldDB" id="A0A8H2K7I2"/>
<accession>A0A8H2K7I2</accession>
<dbReference type="Pfam" id="PF15461">
    <property type="entry name" value="BCD"/>
    <property type="match status" value="1"/>
</dbReference>
<keyword evidence="3" id="KW-1185">Reference proteome</keyword>
<proteinExistence type="predicted"/>
<organism evidence="2 3">
    <name type="scientific">Rhodoglobus vestalii</name>
    <dbReference type="NCBI Taxonomy" id="193384"/>
    <lineage>
        <taxon>Bacteria</taxon>
        <taxon>Bacillati</taxon>
        <taxon>Actinomycetota</taxon>
        <taxon>Actinomycetes</taxon>
        <taxon>Micrococcales</taxon>
        <taxon>Microbacteriaceae</taxon>
        <taxon>Rhodoglobus</taxon>
    </lineage>
</organism>
<keyword evidence="1" id="KW-0812">Transmembrane</keyword>
<name>A0A8H2K7I2_9MICO</name>
<comment type="caution">
    <text evidence="2">The sequence shown here is derived from an EMBL/GenBank/DDBJ whole genome shotgun (WGS) entry which is preliminary data.</text>
</comment>
<protein>
    <submittedName>
        <fullName evidence="2">Beta-carotene 15,15'-dioxygenase-like protein</fullName>
    </submittedName>
</protein>
<dbReference type="Proteomes" id="UP000316560">
    <property type="component" value="Unassembled WGS sequence"/>
</dbReference>
<dbReference type="InterPro" id="IPR022270">
    <property type="entry name" value="Blh_diox"/>
</dbReference>
<keyword evidence="2" id="KW-0560">Oxidoreductase</keyword>
<evidence type="ECO:0000256" key="1">
    <source>
        <dbReference type="SAM" id="Phobius"/>
    </source>
</evidence>
<keyword evidence="1" id="KW-0472">Membrane</keyword>
<feature type="transmembrane region" description="Helical" evidence="1">
    <location>
        <begin position="87"/>
        <end position="110"/>
    </location>
</feature>
<keyword evidence="1" id="KW-1133">Transmembrane helix</keyword>
<reference evidence="2 3" key="1">
    <citation type="submission" date="2019-06" db="EMBL/GenBank/DDBJ databases">
        <title>Sequencing the genomes of 1000 actinobacteria strains.</title>
        <authorList>
            <person name="Klenk H.-P."/>
        </authorList>
    </citation>
    <scope>NUCLEOTIDE SEQUENCE [LARGE SCALE GENOMIC DNA]</scope>
    <source>
        <strain evidence="2 3">DSM 21947</strain>
    </source>
</reference>